<dbReference type="RefSeq" id="WP_348759107.1">
    <property type="nucleotide sequence ID" value="NZ_OZ026884.1"/>
</dbReference>
<sequence length="475" mass="53082">MGQEIGKTHFSDAEFGVFRHKLEDETRLFTRWIRDGRFSSRGPVTGFELEAWLVDSAMEPAPLNREFLAALNNPLASPELALFNVEFNTQPQSLTGPALSLLYGELAGLWAEATAAADRLGVQLAAIGILPTVREAVLNLSHISPMNRYHALNEQILAARGYQPLHLKISGHEHLESRHQDVMLEAATTSFQIHLQVPWEKARDYFNAALLASAPLVGVAANSPFLFGRDLWAETRIPLFEQAAEAGGYQEAAHGPLRRVSFGSDYAKSGLAELFEENLQHFPILLPLVADTAPERFAHLRLHNGTIWRWNRPLIGFDPDRTPHLRIEHRVIPAGPSLVDMIANAALFFGLTETFAQEPWAWWLPFPTARDNFYQAARHGLHAPVIDPEGEKQRLGVWLLNRLLPAAEAGLRRLALAEADIVRYLGVIEGRAASGLIGSEWQRRFIARHPGDFSALLGEYLSHQRTGEPVHRWPL</sequence>
<dbReference type="PANTHER" id="PTHR36510:SF3">
    <property type="entry name" value="CONSERVED PROTEIN"/>
    <property type="match status" value="1"/>
</dbReference>
<evidence type="ECO:0000313" key="1">
    <source>
        <dbReference type="EMBL" id="CAL1239562.1"/>
    </source>
</evidence>
<dbReference type="InterPro" id="IPR050141">
    <property type="entry name" value="GCL_type2/YbdK_subfam"/>
</dbReference>
<dbReference type="PIRSF" id="PIRSF012666">
    <property type="entry name" value="UCP012666"/>
    <property type="match status" value="1"/>
</dbReference>
<reference evidence="1 2" key="1">
    <citation type="submission" date="2024-04" db="EMBL/GenBank/DDBJ databases">
        <authorList>
            <person name="Cremers G."/>
        </authorList>
    </citation>
    <scope>NUCLEOTIDE SEQUENCE [LARGE SCALE GENOMIC DNA]</scope>
    <source>
        <strain evidence="1">MeCH1-AG</strain>
    </source>
</reference>
<gene>
    <name evidence="1" type="ORF">MECH1_V1_0786</name>
</gene>
<name>A0ABM9NG23_9GAMM</name>
<accession>A0ABM9NG23</accession>
<dbReference type="Pfam" id="PF04107">
    <property type="entry name" value="GCS2"/>
    <property type="match status" value="1"/>
</dbReference>
<dbReference type="EMBL" id="OZ026884">
    <property type="protein sequence ID" value="CAL1239562.1"/>
    <property type="molecule type" value="Genomic_DNA"/>
</dbReference>
<keyword evidence="2" id="KW-1185">Reference proteome</keyword>
<protein>
    <submittedName>
        <fullName evidence="1">Gamma-glutamyl:cysteine ligase YbdK (ATP-grasp superfamily)</fullName>
    </submittedName>
</protein>
<dbReference type="Proteomes" id="UP001497493">
    <property type="component" value="Chromosome"/>
</dbReference>
<dbReference type="SUPFAM" id="SSF55931">
    <property type="entry name" value="Glutamine synthetase/guanido kinase"/>
    <property type="match status" value="1"/>
</dbReference>
<dbReference type="Gene3D" id="3.30.590.20">
    <property type="match status" value="1"/>
</dbReference>
<dbReference type="GO" id="GO:0016874">
    <property type="term" value="F:ligase activity"/>
    <property type="evidence" value="ECO:0007669"/>
    <property type="project" value="UniProtKB-KW"/>
</dbReference>
<keyword evidence="1" id="KW-0436">Ligase</keyword>
<dbReference type="PANTHER" id="PTHR36510">
    <property type="entry name" value="GLUTAMATE--CYSTEINE LIGASE 2-RELATED"/>
    <property type="match status" value="1"/>
</dbReference>
<organism evidence="1 2">
    <name type="scientific">Candidatus Methylocalor cossyra</name>
    <dbReference type="NCBI Taxonomy" id="3108543"/>
    <lineage>
        <taxon>Bacteria</taxon>
        <taxon>Pseudomonadati</taxon>
        <taxon>Pseudomonadota</taxon>
        <taxon>Gammaproteobacteria</taxon>
        <taxon>Methylococcales</taxon>
        <taxon>Methylococcaceae</taxon>
        <taxon>Candidatus Methylocalor</taxon>
    </lineage>
</organism>
<dbReference type="InterPro" id="IPR014746">
    <property type="entry name" value="Gln_synth/guanido_kin_cat_dom"/>
</dbReference>
<proteinExistence type="predicted"/>
<evidence type="ECO:0000313" key="2">
    <source>
        <dbReference type="Proteomes" id="UP001497493"/>
    </source>
</evidence>
<dbReference type="InterPro" id="IPR016602">
    <property type="entry name" value="UCP012666"/>
</dbReference>
<dbReference type="InterPro" id="IPR006336">
    <property type="entry name" value="GCS2"/>
</dbReference>